<dbReference type="InterPro" id="IPR036412">
    <property type="entry name" value="HAD-like_sf"/>
</dbReference>
<comment type="caution">
    <text evidence="1">The sequence shown here is derived from an EMBL/GenBank/DDBJ whole genome shotgun (WGS) entry which is preliminary data.</text>
</comment>
<dbReference type="Pfam" id="PF08282">
    <property type="entry name" value="Hydrolase_3"/>
    <property type="match status" value="2"/>
</dbReference>
<dbReference type="Proteomes" id="UP000615026">
    <property type="component" value="Unassembled WGS sequence"/>
</dbReference>
<evidence type="ECO:0000313" key="1">
    <source>
        <dbReference type="EMBL" id="MBE9068871.1"/>
    </source>
</evidence>
<gene>
    <name evidence="1" type="ORF">IQ260_19695</name>
</gene>
<proteinExistence type="predicted"/>
<dbReference type="GO" id="GO:0000287">
    <property type="term" value="F:magnesium ion binding"/>
    <property type="evidence" value="ECO:0007669"/>
    <property type="project" value="TreeGrafter"/>
</dbReference>
<evidence type="ECO:0000313" key="2">
    <source>
        <dbReference type="Proteomes" id="UP000615026"/>
    </source>
</evidence>
<reference evidence="1" key="1">
    <citation type="submission" date="2020-10" db="EMBL/GenBank/DDBJ databases">
        <authorList>
            <person name="Castelo-Branco R."/>
            <person name="Eusebio N."/>
            <person name="Adriana R."/>
            <person name="Vieira A."/>
            <person name="Brugerolle De Fraissinette N."/>
            <person name="Rezende De Castro R."/>
            <person name="Schneider M.P."/>
            <person name="Vasconcelos V."/>
            <person name="Leao P.N."/>
        </authorList>
    </citation>
    <scope>NUCLEOTIDE SEQUENCE</scope>
    <source>
        <strain evidence="1">LEGE 11479</strain>
    </source>
</reference>
<accession>A0A929F8L3</accession>
<protein>
    <submittedName>
        <fullName evidence="1">HAD family phosphatase</fullName>
    </submittedName>
</protein>
<dbReference type="RefSeq" id="WP_193994796.1">
    <property type="nucleotide sequence ID" value="NZ_JADEXP010000209.1"/>
</dbReference>
<keyword evidence="2" id="KW-1185">Reference proteome</keyword>
<dbReference type="GO" id="GO:0005829">
    <property type="term" value="C:cytosol"/>
    <property type="evidence" value="ECO:0007669"/>
    <property type="project" value="TreeGrafter"/>
</dbReference>
<dbReference type="EMBL" id="JADEXP010000209">
    <property type="protein sequence ID" value="MBE9068871.1"/>
    <property type="molecule type" value="Genomic_DNA"/>
</dbReference>
<sequence>MTAQRLQALTTEVGRQALAQIRLVATDMDGTLTQGEAFTPALMATLERLNASGMPVLITTGRSAGWVHGVLHYLPVVLAIAENGGLYFTKENRYPTFLQSIANNHRQLLLQQFERLRQKYPQLKESSDNLFRLTDWTFDVTGLSLDDLQWMTDSCHKNGWGFTYSTVQCHIKPLPQDKASGLAQVVAQQFCELSHEQVLTVGDSPNDESMFDPGQFPNSVGVANVRHYLDALAHHPAFVTQAEEGKGFSELADRLLNR</sequence>
<dbReference type="InterPro" id="IPR023214">
    <property type="entry name" value="HAD_sf"/>
</dbReference>
<organism evidence="1 2">
    <name type="scientific">Leptolyngbya cf. ectocarpi LEGE 11479</name>
    <dbReference type="NCBI Taxonomy" id="1828722"/>
    <lineage>
        <taxon>Bacteria</taxon>
        <taxon>Bacillati</taxon>
        <taxon>Cyanobacteriota</taxon>
        <taxon>Cyanophyceae</taxon>
        <taxon>Leptolyngbyales</taxon>
        <taxon>Leptolyngbyaceae</taxon>
        <taxon>Leptolyngbya group</taxon>
        <taxon>Leptolyngbya</taxon>
    </lineage>
</organism>
<dbReference type="AlphaFoldDB" id="A0A929F8L3"/>
<dbReference type="SUPFAM" id="SSF56784">
    <property type="entry name" value="HAD-like"/>
    <property type="match status" value="1"/>
</dbReference>
<dbReference type="Gene3D" id="3.40.50.1000">
    <property type="entry name" value="HAD superfamily/HAD-like"/>
    <property type="match status" value="1"/>
</dbReference>
<name>A0A929F8L3_LEPEC</name>
<dbReference type="PANTHER" id="PTHR10000">
    <property type="entry name" value="PHOSPHOSERINE PHOSPHATASE"/>
    <property type="match status" value="1"/>
</dbReference>
<dbReference type="PANTHER" id="PTHR10000:SF8">
    <property type="entry name" value="HAD SUPERFAMILY HYDROLASE-LIKE, TYPE 3"/>
    <property type="match status" value="1"/>
</dbReference>
<dbReference type="GO" id="GO:0016791">
    <property type="term" value="F:phosphatase activity"/>
    <property type="evidence" value="ECO:0007669"/>
    <property type="project" value="TreeGrafter"/>
</dbReference>
<dbReference type="Gene3D" id="3.90.1070.10">
    <property type="match status" value="1"/>
</dbReference>